<organism evidence="2 3">
    <name type="scientific">Iris pallida</name>
    <name type="common">Sweet iris</name>
    <dbReference type="NCBI Taxonomy" id="29817"/>
    <lineage>
        <taxon>Eukaryota</taxon>
        <taxon>Viridiplantae</taxon>
        <taxon>Streptophyta</taxon>
        <taxon>Embryophyta</taxon>
        <taxon>Tracheophyta</taxon>
        <taxon>Spermatophyta</taxon>
        <taxon>Magnoliopsida</taxon>
        <taxon>Liliopsida</taxon>
        <taxon>Asparagales</taxon>
        <taxon>Iridaceae</taxon>
        <taxon>Iridoideae</taxon>
        <taxon>Irideae</taxon>
        <taxon>Iris</taxon>
    </lineage>
</organism>
<protein>
    <submittedName>
        <fullName evidence="2">Protein WRKY1-like</fullName>
    </submittedName>
</protein>
<reference evidence="2" key="1">
    <citation type="journal article" date="2023" name="GigaByte">
        <title>Genome assembly of the bearded iris, Iris pallida Lam.</title>
        <authorList>
            <person name="Bruccoleri R.E."/>
            <person name="Oakeley E.J."/>
            <person name="Faust A.M.E."/>
            <person name="Altorfer M."/>
            <person name="Dessus-Babus S."/>
            <person name="Burckhardt D."/>
            <person name="Oertli M."/>
            <person name="Naumann U."/>
            <person name="Petersen F."/>
            <person name="Wong J."/>
        </authorList>
    </citation>
    <scope>NUCLEOTIDE SEQUENCE</scope>
    <source>
        <strain evidence="2">GSM-AAB239-AS_SAM_17_03QT</strain>
    </source>
</reference>
<keyword evidence="3" id="KW-1185">Reference proteome</keyword>
<dbReference type="Proteomes" id="UP001140949">
    <property type="component" value="Unassembled WGS sequence"/>
</dbReference>
<accession>A0AAX6H7S4</accession>
<feature type="compositionally biased region" description="Low complexity" evidence="1">
    <location>
        <begin position="139"/>
        <end position="166"/>
    </location>
</feature>
<sequence>MEEVEEANRAAVESCHRLLTHLGHEPAVDRNLRAATGESVGRFKRVVSLLGNGVGHARVRRSKKVHSSAFNHRIFLDNPLAQPKPARSSRGSCRRRGRWSLTAAATTTTSSRTASSSRTRCSRSRRRRRRRRPPRRCRFSTSSPRPTTHSNTSNSSRTAEGSSSSRSSRRRCSGGAAAGRTSSSTPPAAAPRPPRRPGRSCPRSAWKGASSAPARTGGRSS</sequence>
<feature type="compositionally biased region" description="Low complexity" evidence="1">
    <location>
        <begin position="173"/>
        <end position="187"/>
    </location>
</feature>
<name>A0AAX6H7S4_IRIPA</name>
<feature type="compositionally biased region" description="Basic residues" evidence="1">
    <location>
        <begin position="120"/>
        <end position="138"/>
    </location>
</feature>
<feature type="region of interest" description="Disordered" evidence="1">
    <location>
        <begin position="80"/>
        <end position="221"/>
    </location>
</feature>
<dbReference type="EMBL" id="JANAVB010011577">
    <property type="protein sequence ID" value="KAJ6837046.1"/>
    <property type="molecule type" value="Genomic_DNA"/>
</dbReference>
<comment type="caution">
    <text evidence="2">The sequence shown here is derived from an EMBL/GenBank/DDBJ whole genome shotgun (WGS) entry which is preliminary data.</text>
</comment>
<dbReference type="AlphaFoldDB" id="A0AAX6H7S4"/>
<gene>
    <name evidence="2" type="ORF">M6B38_324065</name>
</gene>
<evidence type="ECO:0000313" key="3">
    <source>
        <dbReference type="Proteomes" id="UP001140949"/>
    </source>
</evidence>
<proteinExistence type="predicted"/>
<reference evidence="2" key="2">
    <citation type="submission" date="2023-04" db="EMBL/GenBank/DDBJ databases">
        <authorList>
            <person name="Bruccoleri R.E."/>
            <person name="Oakeley E.J."/>
            <person name="Faust A.-M."/>
            <person name="Dessus-Babus S."/>
            <person name="Altorfer M."/>
            <person name="Burckhardt D."/>
            <person name="Oertli M."/>
            <person name="Naumann U."/>
            <person name="Petersen F."/>
            <person name="Wong J."/>
        </authorList>
    </citation>
    <scope>NUCLEOTIDE SEQUENCE</scope>
    <source>
        <strain evidence="2">GSM-AAB239-AS_SAM_17_03QT</strain>
        <tissue evidence="2">Leaf</tissue>
    </source>
</reference>
<evidence type="ECO:0000313" key="2">
    <source>
        <dbReference type="EMBL" id="KAJ6837046.1"/>
    </source>
</evidence>
<evidence type="ECO:0000256" key="1">
    <source>
        <dbReference type="SAM" id="MobiDB-lite"/>
    </source>
</evidence>
<feature type="compositionally biased region" description="Low complexity" evidence="1">
    <location>
        <begin position="99"/>
        <end position="119"/>
    </location>
</feature>